<accession>A0A1R1PG76</accession>
<evidence type="ECO:0000256" key="4">
    <source>
        <dbReference type="ARBA" id="ARBA00023187"/>
    </source>
</evidence>
<dbReference type="CDD" id="cd00200">
    <property type="entry name" value="WD40"/>
    <property type="match status" value="1"/>
</dbReference>
<dbReference type="PROSITE" id="PS50082">
    <property type="entry name" value="WD_REPEATS_2"/>
    <property type="match status" value="7"/>
</dbReference>
<dbReference type="OrthoDB" id="1068471at2759"/>
<evidence type="ECO:0000256" key="3">
    <source>
        <dbReference type="ARBA" id="ARBA00022737"/>
    </source>
</evidence>
<evidence type="ECO:0000256" key="2">
    <source>
        <dbReference type="ARBA" id="ARBA00022664"/>
    </source>
</evidence>
<keyword evidence="1 5" id="KW-0853">WD repeat</keyword>
<keyword evidence="2" id="KW-0507">mRNA processing</keyword>
<evidence type="ECO:0000256" key="6">
    <source>
        <dbReference type="SAM" id="MobiDB-lite"/>
    </source>
</evidence>
<feature type="repeat" description="WD" evidence="5">
    <location>
        <begin position="201"/>
        <end position="242"/>
    </location>
</feature>
<feature type="repeat" description="WD" evidence="5">
    <location>
        <begin position="71"/>
        <end position="103"/>
    </location>
</feature>
<evidence type="ECO:0000313" key="8">
    <source>
        <dbReference type="Proteomes" id="UP000188320"/>
    </source>
</evidence>
<evidence type="ECO:0000256" key="5">
    <source>
        <dbReference type="PROSITE-ProRule" id="PRU00221"/>
    </source>
</evidence>
<dbReference type="InterPro" id="IPR001680">
    <property type="entry name" value="WD40_rpt"/>
</dbReference>
<feature type="repeat" description="WD" evidence="5">
    <location>
        <begin position="306"/>
        <end position="336"/>
    </location>
</feature>
<feature type="repeat" description="WD" evidence="5">
    <location>
        <begin position="156"/>
        <end position="201"/>
    </location>
</feature>
<sequence length="378" mass="41205">MNRDGGENSQPNFNGSTQGMRMSSVILSKPETGENEHRQLMTLSKGAGTVGKPVKMQVKRTSDLQAPNMLLTGHEGEVLSCKFSPSGEHLASSSTDRAILLWNTFGECKNYGILRPHTNAILEIEWSIDGERIFSASADKAVGITDATNGQSIKKFKEHTGIVNSIASKSRYSGGADIIASGSDDGYILVWDSREKRAVSEIEYKYPVTSVCYSLTGDILYTGSVDNKICAWDTRNNSLVYTLEGHTDTVTGLCIAESTGNHLLSNSMDSQVRLWDTRPFCSIPTRCERVFVGAPLGFGTNLVRPAFSKDETRVACGGADRYINIWNVRTGEIVYRLPGHKGTVNQVDFHPKQPILLSASSDKSLLLGELDSVASIVK</sequence>
<feature type="repeat" description="WD" evidence="5">
    <location>
        <begin position="243"/>
        <end position="278"/>
    </location>
</feature>
<dbReference type="GO" id="GO:0071013">
    <property type="term" value="C:catalytic step 2 spliceosome"/>
    <property type="evidence" value="ECO:0007669"/>
    <property type="project" value="TreeGrafter"/>
</dbReference>
<protein>
    <submittedName>
        <fullName evidence="7">U5 small nuclear ribonucleoprotein 40 kDa protein</fullName>
    </submittedName>
</protein>
<dbReference type="SUPFAM" id="SSF50978">
    <property type="entry name" value="WD40 repeat-like"/>
    <property type="match status" value="1"/>
</dbReference>
<dbReference type="GO" id="GO:0006397">
    <property type="term" value="P:mRNA processing"/>
    <property type="evidence" value="ECO:0007669"/>
    <property type="project" value="UniProtKB-KW"/>
</dbReference>
<proteinExistence type="predicted"/>
<dbReference type="SMART" id="SM00320">
    <property type="entry name" value="WD40"/>
    <property type="match status" value="7"/>
</dbReference>
<dbReference type="GO" id="GO:0003723">
    <property type="term" value="F:RNA binding"/>
    <property type="evidence" value="ECO:0007669"/>
    <property type="project" value="TreeGrafter"/>
</dbReference>
<feature type="region of interest" description="Disordered" evidence="6">
    <location>
        <begin position="1"/>
        <end position="21"/>
    </location>
</feature>
<organism evidence="7 8">
    <name type="scientific">Zancudomyces culisetae</name>
    <name type="common">Gut fungus</name>
    <name type="synonym">Smittium culisetae</name>
    <dbReference type="NCBI Taxonomy" id="1213189"/>
    <lineage>
        <taxon>Eukaryota</taxon>
        <taxon>Fungi</taxon>
        <taxon>Fungi incertae sedis</taxon>
        <taxon>Zoopagomycota</taxon>
        <taxon>Kickxellomycotina</taxon>
        <taxon>Harpellomycetes</taxon>
        <taxon>Harpellales</taxon>
        <taxon>Legeriomycetaceae</taxon>
        <taxon>Zancudomyces</taxon>
    </lineage>
</organism>
<feature type="compositionally biased region" description="Polar residues" evidence="6">
    <location>
        <begin position="7"/>
        <end position="21"/>
    </location>
</feature>
<dbReference type="InterPro" id="IPR036322">
    <property type="entry name" value="WD40_repeat_dom_sf"/>
</dbReference>
<dbReference type="PROSITE" id="PS00678">
    <property type="entry name" value="WD_REPEATS_1"/>
    <property type="match status" value="1"/>
</dbReference>
<dbReference type="PROSITE" id="PS50294">
    <property type="entry name" value="WD_REPEATS_REGION"/>
    <property type="match status" value="3"/>
</dbReference>
<dbReference type="Pfam" id="PF00400">
    <property type="entry name" value="WD40"/>
    <property type="match status" value="7"/>
</dbReference>
<name>A0A1R1PG76_ZANCU</name>
<dbReference type="InterPro" id="IPR015943">
    <property type="entry name" value="WD40/YVTN_repeat-like_dom_sf"/>
</dbReference>
<evidence type="ECO:0000313" key="7">
    <source>
        <dbReference type="EMBL" id="OMH79938.1"/>
    </source>
</evidence>
<dbReference type="Gene3D" id="2.130.10.10">
    <property type="entry name" value="YVTN repeat-like/Quinoprotein amine dehydrogenase"/>
    <property type="match status" value="1"/>
</dbReference>
<feature type="repeat" description="WD" evidence="5">
    <location>
        <begin position="114"/>
        <end position="155"/>
    </location>
</feature>
<dbReference type="GO" id="GO:0008380">
    <property type="term" value="P:RNA splicing"/>
    <property type="evidence" value="ECO:0007669"/>
    <property type="project" value="UniProtKB-KW"/>
</dbReference>
<dbReference type="InterPro" id="IPR052234">
    <property type="entry name" value="U5_snRNP_Component"/>
</dbReference>
<dbReference type="InterPro" id="IPR019775">
    <property type="entry name" value="WD40_repeat_CS"/>
</dbReference>
<dbReference type="Proteomes" id="UP000188320">
    <property type="component" value="Unassembled WGS sequence"/>
</dbReference>
<evidence type="ECO:0000256" key="1">
    <source>
        <dbReference type="ARBA" id="ARBA00022574"/>
    </source>
</evidence>
<dbReference type="InterPro" id="IPR020472">
    <property type="entry name" value="WD40_PAC1"/>
</dbReference>
<dbReference type="PANTHER" id="PTHR44006">
    <property type="entry name" value="U5 SMALL NUCLEAR RIBONUCLEOPROTEIN 40 KDA PROTEIN"/>
    <property type="match status" value="1"/>
</dbReference>
<dbReference type="PANTHER" id="PTHR44006:SF1">
    <property type="entry name" value="U5 SMALL NUCLEAR RIBONUCLEOPROTEIN 40 KDA PROTEIN"/>
    <property type="match status" value="1"/>
</dbReference>
<keyword evidence="7" id="KW-0687">Ribonucleoprotein</keyword>
<keyword evidence="4" id="KW-0508">mRNA splicing</keyword>
<gene>
    <name evidence="7" type="ORF">AX774_g6629</name>
</gene>
<reference evidence="8" key="1">
    <citation type="submission" date="2017-01" db="EMBL/GenBank/DDBJ databases">
        <authorList>
            <person name="Wang Y."/>
            <person name="White M."/>
            <person name="Kvist S."/>
            <person name="Moncalvo J.-M."/>
        </authorList>
    </citation>
    <scope>NUCLEOTIDE SEQUENCE [LARGE SCALE GENOMIC DNA]</scope>
    <source>
        <strain evidence="8">COL-18-3</strain>
    </source>
</reference>
<dbReference type="EMBL" id="LSSK01001356">
    <property type="protein sequence ID" value="OMH79938.1"/>
    <property type="molecule type" value="Genomic_DNA"/>
</dbReference>
<keyword evidence="8" id="KW-1185">Reference proteome</keyword>
<keyword evidence="3" id="KW-0677">Repeat</keyword>
<dbReference type="AlphaFoldDB" id="A0A1R1PG76"/>
<feature type="repeat" description="WD" evidence="5">
    <location>
        <begin position="337"/>
        <end position="378"/>
    </location>
</feature>
<comment type="caution">
    <text evidence="7">The sequence shown here is derived from an EMBL/GenBank/DDBJ whole genome shotgun (WGS) entry which is preliminary data.</text>
</comment>
<dbReference type="PRINTS" id="PR00320">
    <property type="entry name" value="GPROTEINBRPT"/>
</dbReference>